<proteinExistence type="predicted"/>
<dbReference type="EMBL" id="NCVQ01000007">
    <property type="protein sequence ID" value="PWZ16562.1"/>
    <property type="molecule type" value="Genomic_DNA"/>
</dbReference>
<sequence>MPAPLLDAPARFHGRRCPSHLLGGRPRPCNLASLDLLRAPGCCFLHVVRLPGACSRPWLWNSNSHRASSCRALDVLDVMSQQVTLDLCTPVTMSSNPSEDPLFSLCLFLSGTCIRR</sequence>
<dbReference type="HOGENOM" id="CLU_2100441_0_0_1"/>
<dbReference type="Proteomes" id="UP000251960">
    <property type="component" value="Chromosome 6"/>
</dbReference>
<organism evidence="1">
    <name type="scientific">Zea mays</name>
    <name type="common">Maize</name>
    <dbReference type="NCBI Taxonomy" id="4577"/>
    <lineage>
        <taxon>Eukaryota</taxon>
        <taxon>Viridiplantae</taxon>
        <taxon>Streptophyta</taxon>
        <taxon>Embryophyta</taxon>
        <taxon>Tracheophyta</taxon>
        <taxon>Spermatophyta</taxon>
        <taxon>Magnoliopsida</taxon>
        <taxon>Liliopsida</taxon>
        <taxon>Poales</taxon>
        <taxon>Poaceae</taxon>
        <taxon>PACMAD clade</taxon>
        <taxon>Panicoideae</taxon>
        <taxon>Andropogonodae</taxon>
        <taxon>Andropogoneae</taxon>
        <taxon>Tripsacinae</taxon>
        <taxon>Zea</taxon>
    </lineage>
</organism>
<comment type="caution">
    <text evidence="1">The sequence shown here is derived from an EMBL/GenBank/DDBJ whole genome shotgun (WGS) entry which is preliminary data.</text>
</comment>
<accession>A0A8J8YG47</accession>
<protein>
    <submittedName>
        <fullName evidence="1">Uncharacterized protein</fullName>
    </submittedName>
</protein>
<reference evidence="1" key="1">
    <citation type="journal article" date="2018" name="Nat. Genet.">
        <title>Extensive intraspecific gene order and gene structural variations between Mo17 and other maize genomes.</title>
        <authorList>
            <person name="Sun S."/>
            <person name="Zhou Y."/>
            <person name="Chen J."/>
            <person name="Shi J."/>
            <person name="Zhao H."/>
            <person name="Zhao H."/>
            <person name="Song W."/>
            <person name="Zhang M."/>
            <person name="Cui Y."/>
            <person name="Dong X."/>
            <person name="Liu H."/>
            <person name="Ma X."/>
            <person name="Jiao Y."/>
            <person name="Wang B."/>
            <person name="Wei X."/>
            <person name="Stein J.C."/>
            <person name="Glaubitz J.C."/>
            <person name="Lu F."/>
            <person name="Yu G."/>
            <person name="Liang C."/>
            <person name="Fengler K."/>
            <person name="Li B."/>
            <person name="Rafalski A."/>
            <person name="Schnable P.S."/>
            <person name="Ware D.H."/>
            <person name="Buckler E.S."/>
            <person name="Lai J."/>
        </authorList>
    </citation>
    <scope>NUCLEOTIDE SEQUENCE [LARGE SCALE GENOMIC DNA]</scope>
    <source>
        <tissue evidence="1">Seedling</tissue>
    </source>
</reference>
<gene>
    <name evidence="1" type="ORF">Zm00014a_041453</name>
</gene>
<evidence type="ECO:0000313" key="1">
    <source>
        <dbReference type="EMBL" id="PWZ16562.1"/>
    </source>
</evidence>
<name>A0A8J8YG47_MAIZE</name>
<dbReference type="AlphaFoldDB" id="A0A8J8YG47"/>